<dbReference type="RefSeq" id="WP_133816954.1">
    <property type="nucleotide sequence ID" value="NZ_SNZH01000001.1"/>
</dbReference>
<dbReference type="InterPro" id="IPR036913">
    <property type="entry name" value="YegP-like_sf"/>
</dbReference>
<proteinExistence type="predicted"/>
<name>A0A4R6ZA91_9GAMM</name>
<dbReference type="SUPFAM" id="SSF160113">
    <property type="entry name" value="YegP-like"/>
    <property type="match status" value="1"/>
</dbReference>
<evidence type="ECO:0000313" key="2">
    <source>
        <dbReference type="Proteomes" id="UP000295293"/>
    </source>
</evidence>
<dbReference type="AlphaFoldDB" id="A0A4R6ZA91"/>
<keyword evidence="2" id="KW-1185">Reference proteome</keyword>
<comment type="caution">
    <text evidence="1">The sequence shown here is derived from an EMBL/GenBank/DDBJ whole genome shotgun (WGS) entry which is preliminary data.</text>
</comment>
<dbReference type="Proteomes" id="UP000295293">
    <property type="component" value="Unassembled WGS sequence"/>
</dbReference>
<dbReference type="Gene3D" id="2.30.29.80">
    <property type="match status" value="1"/>
</dbReference>
<sequence>MPARFELFQDAADNHYFRLCDEYGRVLLTSVAWPSRRIAYGHAFSLRQRVGDDRYFRVAAHGTPHFLFVHAGLTIARSAAFASDADLVQGLHQLRELAPQALLEDCIPGQ</sequence>
<gene>
    <name evidence="1" type="ORF">DFR29_101475</name>
</gene>
<evidence type="ECO:0008006" key="3">
    <source>
        <dbReference type="Google" id="ProtNLM"/>
    </source>
</evidence>
<accession>A0A4R6ZA91</accession>
<evidence type="ECO:0000313" key="1">
    <source>
        <dbReference type="EMBL" id="TDR48851.1"/>
    </source>
</evidence>
<reference evidence="1 2" key="1">
    <citation type="submission" date="2019-03" db="EMBL/GenBank/DDBJ databases">
        <title>Genomic Encyclopedia of Type Strains, Phase IV (KMG-IV): sequencing the most valuable type-strain genomes for metagenomic binning, comparative biology and taxonomic classification.</title>
        <authorList>
            <person name="Goeker M."/>
        </authorList>
    </citation>
    <scope>NUCLEOTIDE SEQUENCE [LARGE SCALE GENOMIC DNA]</scope>
    <source>
        <strain evidence="1 2">DSM 21667</strain>
    </source>
</reference>
<organism evidence="1 2">
    <name type="scientific">Tahibacter aquaticus</name>
    <dbReference type="NCBI Taxonomy" id="520092"/>
    <lineage>
        <taxon>Bacteria</taxon>
        <taxon>Pseudomonadati</taxon>
        <taxon>Pseudomonadota</taxon>
        <taxon>Gammaproteobacteria</taxon>
        <taxon>Lysobacterales</taxon>
        <taxon>Rhodanobacteraceae</taxon>
        <taxon>Tahibacter</taxon>
    </lineage>
</organism>
<protein>
    <recommendedName>
        <fullName evidence="3">DUF1508 domain-containing protein</fullName>
    </recommendedName>
</protein>
<dbReference type="EMBL" id="SNZH01000001">
    <property type="protein sequence ID" value="TDR48851.1"/>
    <property type="molecule type" value="Genomic_DNA"/>
</dbReference>
<dbReference type="OrthoDB" id="9802792at2"/>